<evidence type="ECO:0000313" key="3">
    <source>
        <dbReference type="Proteomes" id="UP000063434"/>
    </source>
</evidence>
<dbReference type="AlphaFoldDB" id="A0A125QE40"/>
<sequence length="61" mass="6358">MIVGNSFGSFSYNIEQGMKDNQPPANPAPTSSPVDSNQQGQHTQPKPKNSGLDSIGGGKLT</sequence>
<protein>
    <submittedName>
        <fullName evidence="2">Uncharacterized protein</fullName>
    </submittedName>
</protein>
<feature type="region of interest" description="Disordered" evidence="1">
    <location>
        <begin position="1"/>
        <end position="61"/>
    </location>
</feature>
<evidence type="ECO:0000256" key="1">
    <source>
        <dbReference type="SAM" id="MobiDB-lite"/>
    </source>
</evidence>
<comment type="caution">
    <text evidence="2">The sequence shown here is derived from an EMBL/GenBank/DDBJ whole genome shotgun (WGS) entry which is preliminary data.</text>
</comment>
<gene>
    <name evidence="2" type="ORF">PFL603g_03982</name>
</gene>
<proteinExistence type="predicted"/>
<dbReference type="PATRIC" id="fig|294.195.peg.4256"/>
<accession>A0A125QE40</accession>
<evidence type="ECO:0000313" key="2">
    <source>
        <dbReference type="EMBL" id="KWV73869.1"/>
    </source>
</evidence>
<dbReference type="EMBL" id="LCYC01000048">
    <property type="protein sequence ID" value="KWV73869.1"/>
    <property type="molecule type" value="Genomic_DNA"/>
</dbReference>
<name>A0A125QE40_PSEFL</name>
<reference evidence="2 3" key="1">
    <citation type="submission" date="2015-05" db="EMBL/GenBank/DDBJ databases">
        <title>A genomic and transcriptomic approach to investigate the blue pigment phenotype in Pseudomonas fluorescens.</title>
        <authorList>
            <person name="Andreani N.A."/>
            <person name="Cardazzo B."/>
        </authorList>
    </citation>
    <scope>NUCLEOTIDE SEQUENCE [LARGE SCALE GENOMIC DNA]</scope>
    <source>
        <strain evidence="2 3">Ps_40</strain>
    </source>
</reference>
<dbReference type="Proteomes" id="UP000063434">
    <property type="component" value="Unassembled WGS sequence"/>
</dbReference>
<dbReference type="RefSeq" id="WP_056788796.1">
    <property type="nucleotide sequence ID" value="NZ_LCYC01000048.1"/>
</dbReference>
<organism evidence="2 3">
    <name type="scientific">Pseudomonas fluorescens</name>
    <dbReference type="NCBI Taxonomy" id="294"/>
    <lineage>
        <taxon>Bacteria</taxon>
        <taxon>Pseudomonadati</taxon>
        <taxon>Pseudomonadota</taxon>
        <taxon>Gammaproteobacteria</taxon>
        <taxon>Pseudomonadales</taxon>
        <taxon>Pseudomonadaceae</taxon>
        <taxon>Pseudomonas</taxon>
    </lineage>
</organism>
<feature type="compositionally biased region" description="Polar residues" evidence="1">
    <location>
        <begin position="28"/>
        <end position="47"/>
    </location>
</feature>
<feature type="compositionally biased region" description="Polar residues" evidence="1">
    <location>
        <begin position="1"/>
        <end position="14"/>
    </location>
</feature>